<name>A0ABW0L7W0_9BURK</name>
<keyword evidence="6" id="KW-0418">Kinase</keyword>
<dbReference type="Pfam" id="PF00072">
    <property type="entry name" value="Response_reg"/>
    <property type="match status" value="1"/>
</dbReference>
<dbReference type="CDD" id="cd00082">
    <property type="entry name" value="HisKA"/>
    <property type="match status" value="1"/>
</dbReference>
<dbReference type="InterPro" id="IPR035965">
    <property type="entry name" value="PAS-like_dom_sf"/>
</dbReference>
<dbReference type="Gene3D" id="3.30.565.10">
    <property type="entry name" value="Histidine kinase-like ATPase, C-terminal domain"/>
    <property type="match status" value="1"/>
</dbReference>
<dbReference type="PRINTS" id="PR00344">
    <property type="entry name" value="BCTRLSENSOR"/>
</dbReference>
<dbReference type="InterPro" id="IPR036890">
    <property type="entry name" value="HATPase_C_sf"/>
</dbReference>
<dbReference type="PROSITE" id="PS50046">
    <property type="entry name" value="PHYTOCHROME_2"/>
    <property type="match status" value="1"/>
</dbReference>
<dbReference type="PANTHER" id="PTHR43547">
    <property type="entry name" value="TWO-COMPONENT HISTIDINE KINASE"/>
    <property type="match status" value="1"/>
</dbReference>
<dbReference type="EC" id="2.7.13.3" evidence="3"/>
<dbReference type="SMART" id="SM00388">
    <property type="entry name" value="HisKA"/>
    <property type="match status" value="1"/>
</dbReference>
<comment type="catalytic activity">
    <reaction evidence="1">
        <text>ATP + protein L-histidine = ADP + protein N-phospho-L-histidine.</text>
        <dbReference type="EC" id="2.7.13.3"/>
    </reaction>
</comment>
<comment type="similarity">
    <text evidence="2">In the N-terminal section; belongs to the phytochrome family.</text>
</comment>
<dbReference type="SUPFAM" id="SSF55781">
    <property type="entry name" value="GAF domain-like"/>
    <property type="match status" value="1"/>
</dbReference>
<dbReference type="PROSITE" id="PS50112">
    <property type="entry name" value="PAS"/>
    <property type="match status" value="2"/>
</dbReference>
<evidence type="ECO:0000256" key="1">
    <source>
        <dbReference type="ARBA" id="ARBA00000085"/>
    </source>
</evidence>
<dbReference type="CDD" id="cd00075">
    <property type="entry name" value="HATPase"/>
    <property type="match status" value="1"/>
</dbReference>
<dbReference type="Pfam" id="PF02518">
    <property type="entry name" value="HATPase_c"/>
    <property type="match status" value="1"/>
</dbReference>
<dbReference type="SMART" id="SM00091">
    <property type="entry name" value="PAS"/>
    <property type="match status" value="3"/>
</dbReference>
<dbReference type="PROSITE" id="PS50109">
    <property type="entry name" value="HIS_KIN"/>
    <property type="match status" value="1"/>
</dbReference>
<dbReference type="Pfam" id="PF01590">
    <property type="entry name" value="GAF"/>
    <property type="match status" value="1"/>
</dbReference>
<dbReference type="InterPro" id="IPR001789">
    <property type="entry name" value="Sig_transdc_resp-reg_receiver"/>
</dbReference>
<dbReference type="PROSITE" id="PS50110">
    <property type="entry name" value="RESPONSE_REGULATORY"/>
    <property type="match status" value="1"/>
</dbReference>
<dbReference type="NCBIfam" id="TIGR00229">
    <property type="entry name" value="sensory_box"/>
    <property type="match status" value="2"/>
</dbReference>
<dbReference type="PANTHER" id="PTHR43547:SF2">
    <property type="entry name" value="HYBRID SIGNAL TRANSDUCTION HISTIDINE KINASE C"/>
    <property type="match status" value="1"/>
</dbReference>
<evidence type="ECO:0000256" key="3">
    <source>
        <dbReference type="ARBA" id="ARBA00012438"/>
    </source>
</evidence>
<dbReference type="SUPFAM" id="SSF52172">
    <property type="entry name" value="CheY-like"/>
    <property type="match status" value="1"/>
</dbReference>
<evidence type="ECO:0000256" key="5">
    <source>
        <dbReference type="ARBA" id="ARBA00022679"/>
    </source>
</evidence>
<accession>A0ABW0L7W0</accession>
<dbReference type="InterPro" id="IPR029016">
    <property type="entry name" value="GAF-like_dom_sf"/>
</dbReference>
<evidence type="ECO:0000256" key="7">
    <source>
        <dbReference type="PROSITE-ProRule" id="PRU00169"/>
    </source>
</evidence>
<dbReference type="Gene3D" id="3.40.50.2300">
    <property type="match status" value="1"/>
</dbReference>
<dbReference type="InterPro" id="IPR036097">
    <property type="entry name" value="HisK_dim/P_sf"/>
</dbReference>
<evidence type="ECO:0000256" key="4">
    <source>
        <dbReference type="ARBA" id="ARBA00022553"/>
    </source>
</evidence>
<dbReference type="Gene3D" id="1.10.287.130">
    <property type="match status" value="1"/>
</dbReference>
<dbReference type="Gene3D" id="3.30.450.20">
    <property type="entry name" value="PAS domain"/>
    <property type="match status" value="3"/>
</dbReference>
<evidence type="ECO:0000256" key="2">
    <source>
        <dbReference type="ARBA" id="ARBA00006402"/>
    </source>
</evidence>
<evidence type="ECO:0000256" key="6">
    <source>
        <dbReference type="ARBA" id="ARBA00022777"/>
    </source>
</evidence>
<dbReference type="InterPro" id="IPR000014">
    <property type="entry name" value="PAS"/>
</dbReference>
<dbReference type="RefSeq" id="WP_379784905.1">
    <property type="nucleotide sequence ID" value="NZ_JBHSMU010000015.1"/>
</dbReference>
<dbReference type="SMART" id="SM00065">
    <property type="entry name" value="GAF"/>
    <property type="match status" value="1"/>
</dbReference>
<evidence type="ECO:0000259" key="10">
    <source>
        <dbReference type="PROSITE" id="PS50110"/>
    </source>
</evidence>
<organism evidence="12 13">
    <name type="scientific">Massilia niabensis</name>
    <dbReference type="NCBI Taxonomy" id="544910"/>
    <lineage>
        <taxon>Bacteria</taxon>
        <taxon>Pseudomonadati</taxon>
        <taxon>Pseudomonadota</taxon>
        <taxon>Betaproteobacteria</taxon>
        <taxon>Burkholderiales</taxon>
        <taxon>Oxalobacteraceae</taxon>
        <taxon>Telluria group</taxon>
        <taxon>Massilia</taxon>
    </lineage>
</organism>
<dbReference type="InterPro" id="IPR005467">
    <property type="entry name" value="His_kinase_dom"/>
</dbReference>
<keyword evidence="13" id="KW-1185">Reference proteome</keyword>
<feature type="domain" description="Phytochrome chromophore attachment site" evidence="8">
    <location>
        <begin position="422"/>
        <end position="473"/>
    </location>
</feature>
<sequence length="978" mass="107706">MTTRPDFSALFAASPYPYLLIDTDFIIIGANPAYLRSTGRTADDIVGKHIFDAFPVDPADPDSTNLDEVRVSIELAISTRKPHTSALLRYAIPHEGPEGIVFEQRYWSAVHSPVFDGAGEVIYVAQNAIDVTDLYRFDESSKKYYLKQGANAVPEVQPMNRPQMNRPQMHEAMTRILNAERSQLQILFDQAPGFIAVLTGRNHAFEMVNEAFYTLVGHRTLLGKPVLEALPELAGQGIYELLDGVFETGTPIVLRDRKVAVRREGGAALTDRYVDLLYQPVIGQDGRVTGIFVQGSDVTGAYESSRALSEKVQQLEEIRLHQAFQLELADRIRPMGNPDEVTAAACELLGRKLGVARVLYAEVDDERGTIFIRRDWTVEGCSSLAGLTKTLDDFGPDMIADLRAGKAVINHDVGQDRRTALHTAAYEKIGIRANLLVPLVKEGKLHAVLTIQDAAPRAWQAEELELAQELAERTWSAVDAAQAQAALRAERDQSQYIFDSMAEGFAVLDRDWTILRMNAEGLRLTQHSAAEVIGRNHWDIFSALKNTEAETVYRRVMETGKAETIEILKTRPDGTQGWTEVRTYRSLDGGIAFFFRDVTERRSAQEQLTLADQRKDEFLAMLAHELRNPLAPIGAAAQLLQMAKLDDARVRQTSRIIGRQVEHMTHLINDLLDVSRVTRGLVTLDNAPQDIRHVVTEAVEQVTPLIQARRHHLALHLPPESTRVMGDKKRLVQVITNILNNAAKYTNEGGNITLRADVHESHVLVHVIDNGIGMTPDLAQHAFDLFAQAERTSDRSAGGLGLGLALVKSLAELHGGTVHCRSEGAGHGSTFTVCLPRLAEEELPRAHAYGAHALRADSRPLRILVVDDNVDAASMLAMLLEASGHEVTVEHGAQAGLVRAQEQAPQVCLLDIGLPGMDGNELARRLRTLPGTARSVLVAVTGYGQESDRQGTLAAGFDHHLVKPIDTAKLLEILAQAT</sequence>
<feature type="domain" description="PAS" evidence="11">
    <location>
        <begin position="3"/>
        <end position="51"/>
    </location>
</feature>
<dbReference type="SMART" id="SM00387">
    <property type="entry name" value="HATPase_c"/>
    <property type="match status" value="1"/>
</dbReference>
<dbReference type="InterPro" id="IPR013656">
    <property type="entry name" value="PAS_4"/>
</dbReference>
<dbReference type="SUPFAM" id="SSF55874">
    <property type="entry name" value="ATPase domain of HSP90 chaperone/DNA topoisomerase II/histidine kinase"/>
    <property type="match status" value="1"/>
</dbReference>
<feature type="domain" description="Histidine kinase" evidence="9">
    <location>
        <begin position="621"/>
        <end position="839"/>
    </location>
</feature>
<dbReference type="Gene3D" id="3.30.450.40">
    <property type="match status" value="1"/>
</dbReference>
<evidence type="ECO:0000313" key="12">
    <source>
        <dbReference type="EMBL" id="MFC5461456.1"/>
    </source>
</evidence>
<dbReference type="CDD" id="cd00130">
    <property type="entry name" value="PAS"/>
    <property type="match status" value="2"/>
</dbReference>
<dbReference type="InterPro" id="IPR003018">
    <property type="entry name" value="GAF"/>
</dbReference>
<evidence type="ECO:0000259" key="8">
    <source>
        <dbReference type="PROSITE" id="PS50046"/>
    </source>
</evidence>
<proteinExistence type="inferred from homology"/>
<dbReference type="InterPro" id="IPR016132">
    <property type="entry name" value="Phyto_chromo_attachment"/>
</dbReference>
<evidence type="ECO:0000313" key="13">
    <source>
        <dbReference type="Proteomes" id="UP001596050"/>
    </source>
</evidence>
<dbReference type="InterPro" id="IPR011006">
    <property type="entry name" value="CheY-like_superfamily"/>
</dbReference>
<dbReference type="InterPro" id="IPR003661">
    <property type="entry name" value="HisK_dim/P_dom"/>
</dbReference>
<keyword evidence="5" id="KW-0808">Transferase</keyword>
<dbReference type="CDD" id="cd17580">
    <property type="entry name" value="REC_2_DhkD-like"/>
    <property type="match status" value="1"/>
</dbReference>
<dbReference type="EMBL" id="JBHSMU010000015">
    <property type="protein sequence ID" value="MFC5461456.1"/>
    <property type="molecule type" value="Genomic_DNA"/>
</dbReference>
<feature type="modified residue" description="4-aspartylphosphate" evidence="7">
    <location>
        <position position="911"/>
    </location>
</feature>
<reference evidence="13" key="1">
    <citation type="journal article" date="2019" name="Int. J. Syst. Evol. Microbiol.">
        <title>The Global Catalogue of Microorganisms (GCM) 10K type strain sequencing project: providing services to taxonomists for standard genome sequencing and annotation.</title>
        <authorList>
            <consortium name="The Broad Institute Genomics Platform"/>
            <consortium name="The Broad Institute Genome Sequencing Center for Infectious Disease"/>
            <person name="Wu L."/>
            <person name="Ma J."/>
        </authorList>
    </citation>
    <scope>NUCLEOTIDE SEQUENCE [LARGE SCALE GENOMIC DNA]</scope>
    <source>
        <strain evidence="13">KACC 12649</strain>
    </source>
</reference>
<gene>
    <name evidence="12" type="ORF">ACFPN5_16720</name>
</gene>
<feature type="domain" description="Response regulatory" evidence="10">
    <location>
        <begin position="862"/>
        <end position="978"/>
    </location>
</feature>
<evidence type="ECO:0000259" key="11">
    <source>
        <dbReference type="PROSITE" id="PS50112"/>
    </source>
</evidence>
<dbReference type="InterPro" id="IPR004358">
    <property type="entry name" value="Sig_transdc_His_kin-like_C"/>
</dbReference>
<dbReference type="Proteomes" id="UP001596050">
    <property type="component" value="Unassembled WGS sequence"/>
</dbReference>
<keyword evidence="4 7" id="KW-0597">Phosphoprotein</keyword>
<dbReference type="Pfam" id="PF00512">
    <property type="entry name" value="HisKA"/>
    <property type="match status" value="1"/>
</dbReference>
<dbReference type="SMART" id="SM00448">
    <property type="entry name" value="REC"/>
    <property type="match status" value="1"/>
</dbReference>
<feature type="domain" description="PAS" evidence="11">
    <location>
        <begin position="490"/>
        <end position="560"/>
    </location>
</feature>
<dbReference type="InterPro" id="IPR003594">
    <property type="entry name" value="HATPase_dom"/>
</dbReference>
<dbReference type="Pfam" id="PF08448">
    <property type="entry name" value="PAS_4"/>
    <property type="match status" value="3"/>
</dbReference>
<evidence type="ECO:0000259" key="9">
    <source>
        <dbReference type="PROSITE" id="PS50109"/>
    </source>
</evidence>
<protein>
    <recommendedName>
        <fullName evidence="3">histidine kinase</fullName>
        <ecNumber evidence="3">2.7.13.3</ecNumber>
    </recommendedName>
</protein>
<dbReference type="SUPFAM" id="SSF55785">
    <property type="entry name" value="PYP-like sensor domain (PAS domain)"/>
    <property type="match status" value="3"/>
</dbReference>
<dbReference type="SUPFAM" id="SSF47384">
    <property type="entry name" value="Homodimeric domain of signal transducing histidine kinase"/>
    <property type="match status" value="1"/>
</dbReference>
<comment type="caution">
    <text evidence="12">The sequence shown here is derived from an EMBL/GenBank/DDBJ whole genome shotgun (WGS) entry which is preliminary data.</text>
</comment>